<feature type="signal peptide" evidence="7">
    <location>
        <begin position="1"/>
        <end position="18"/>
    </location>
</feature>
<evidence type="ECO:0000313" key="8">
    <source>
        <dbReference type="EMBL" id="OEJ84572.1"/>
    </source>
</evidence>
<keyword evidence="3 7" id="KW-0812">Transmembrane</keyword>
<sequence>MLLKHWAVIVSFICISTQFDILPSSPKTYKFVQTADGEEDNNLHIMVNHLTTTTSSKKNNHNIYDFFNKHIHMCKSTVKSIEQAKENLGSILLGDRIYELPYTQDNEIVFGVDKSCQKICSSTISTEDANFINNLIVDNYQYQWFIDDLPLGSHYTIQKSHSDEQPEDYYSNSFGVGIYDVENEKSEFYKKPLIFNHFDIVVEYSKYGVAKNEKIKDNTEYVVVATHITPFSIKRNDYKSSKNGKKNYCSFTGHPKELLLDKQTDIDYTISIKYIENNTVPYKDRWDKYLALQKMIISNDWKNILVLLCVNLILSLATYKLVMWNMNKYKRQNAVEKTLDMEFDDDHGWKLLLGDIYRQPGKLSLLCTLVGSGIHTLATALIISFMGASGILPVGNRGLLATASILVFSLLPFITSFTSMKLYLLYEGRLFKRNMTLNCCLVPLFTFGLLLSTNISNVVKLPSHIHSPSVIPLKVLIAFIPMWLILYVPSALLGSVLAKKTTRSDKQPRKVNKIQRLIPPQPFFSKMIFLCILVSALPFSSVFLIIKHTFGNDILISGLIPKEQYILLSVSLIVVAYNCFIMGVIITYSLLIFENWKWCWKAFMTLFIGMFGYTFVYGCFIIDAYHNIVKYLALGLLLGLICGSFSFLGGIVCVKKMFSEKGHTSDRLV</sequence>
<comment type="caution">
    <text evidence="8">The sequence shown here is derived from an EMBL/GenBank/DDBJ whole genome shotgun (WGS) entry which is preliminary data.</text>
</comment>
<dbReference type="GO" id="GO:0016020">
    <property type="term" value="C:membrane"/>
    <property type="evidence" value="ECO:0007669"/>
    <property type="project" value="UniProtKB-SubCell"/>
</dbReference>
<feature type="transmembrane region" description="Helical" evidence="7">
    <location>
        <begin position="631"/>
        <end position="654"/>
    </location>
</feature>
<feature type="transmembrane region" description="Helical" evidence="7">
    <location>
        <begin position="566"/>
        <end position="591"/>
    </location>
</feature>
<dbReference type="EMBL" id="LPNL01000006">
    <property type="protein sequence ID" value="OEJ84572.1"/>
    <property type="molecule type" value="Genomic_DNA"/>
</dbReference>
<feature type="transmembrane region" description="Helical" evidence="7">
    <location>
        <begin position="523"/>
        <end position="546"/>
    </location>
</feature>
<keyword evidence="4 7" id="KW-0732">Signal</keyword>
<keyword evidence="5 7" id="KW-1133">Transmembrane helix</keyword>
<dbReference type="InterPro" id="IPR004240">
    <property type="entry name" value="EMP70"/>
</dbReference>
<dbReference type="GO" id="GO:0072657">
    <property type="term" value="P:protein localization to membrane"/>
    <property type="evidence" value="ECO:0007669"/>
    <property type="project" value="TreeGrafter"/>
</dbReference>
<feature type="transmembrane region" description="Helical" evidence="7">
    <location>
        <begin position="475"/>
        <end position="498"/>
    </location>
</feature>
<feature type="transmembrane region" description="Helical" evidence="7">
    <location>
        <begin position="304"/>
        <end position="322"/>
    </location>
</feature>
<evidence type="ECO:0000256" key="5">
    <source>
        <dbReference type="ARBA" id="ARBA00022989"/>
    </source>
</evidence>
<dbReference type="PANTHER" id="PTHR10766:SF111">
    <property type="entry name" value="TRANSMEMBRANE 9 SUPERFAMILY MEMBER 2"/>
    <property type="match status" value="1"/>
</dbReference>
<evidence type="ECO:0000256" key="2">
    <source>
        <dbReference type="ARBA" id="ARBA00005227"/>
    </source>
</evidence>
<name>A0A1E5RCF5_9ASCO</name>
<keyword evidence="9" id="KW-1185">Reference proteome</keyword>
<comment type="similarity">
    <text evidence="2 7">Belongs to the nonaspanin (TM9SF) (TC 9.A.2) family.</text>
</comment>
<proteinExistence type="inferred from homology"/>
<reference evidence="9" key="1">
    <citation type="journal article" date="2016" name="Genome Announc.">
        <title>Genome sequences of three species of Hanseniaspora isolated from spontaneous wine fermentations.</title>
        <authorList>
            <person name="Sternes P.R."/>
            <person name="Lee D."/>
            <person name="Kutyna D.R."/>
            <person name="Borneman A.R."/>
        </authorList>
    </citation>
    <scope>NUCLEOTIDE SEQUENCE [LARGE SCALE GENOMIC DNA]</scope>
    <source>
        <strain evidence="9">AWRI3578</strain>
    </source>
</reference>
<dbReference type="AlphaFoldDB" id="A0A1E5RCF5"/>
<feature type="transmembrane region" description="Helical" evidence="7">
    <location>
        <begin position="363"/>
        <end position="387"/>
    </location>
</feature>
<dbReference type="GO" id="GO:0005737">
    <property type="term" value="C:cytoplasm"/>
    <property type="evidence" value="ECO:0007669"/>
    <property type="project" value="UniProtKB-ARBA"/>
</dbReference>
<dbReference type="Proteomes" id="UP000095605">
    <property type="component" value="Unassembled WGS sequence"/>
</dbReference>
<evidence type="ECO:0000256" key="6">
    <source>
        <dbReference type="ARBA" id="ARBA00023136"/>
    </source>
</evidence>
<comment type="subcellular location">
    <subcellularLocation>
        <location evidence="1">Membrane</location>
        <topology evidence="1">Multi-pass membrane protein</topology>
    </subcellularLocation>
</comment>
<feature type="transmembrane region" description="Helical" evidence="7">
    <location>
        <begin position="399"/>
        <end position="424"/>
    </location>
</feature>
<evidence type="ECO:0000256" key="4">
    <source>
        <dbReference type="ARBA" id="ARBA00022729"/>
    </source>
</evidence>
<accession>A0A1E5RCF5</accession>
<gene>
    <name evidence="8" type="ORF">AWRI3578_g2693</name>
</gene>
<organism evidence="8 9">
    <name type="scientific">Hanseniaspora opuntiae</name>
    <dbReference type="NCBI Taxonomy" id="211096"/>
    <lineage>
        <taxon>Eukaryota</taxon>
        <taxon>Fungi</taxon>
        <taxon>Dikarya</taxon>
        <taxon>Ascomycota</taxon>
        <taxon>Saccharomycotina</taxon>
        <taxon>Saccharomycetes</taxon>
        <taxon>Saccharomycodales</taxon>
        <taxon>Saccharomycodaceae</taxon>
        <taxon>Hanseniaspora</taxon>
    </lineage>
</organism>
<feature type="chain" id="PRO_5009028101" description="Transmembrane 9 superfamily member" evidence="7">
    <location>
        <begin position="19"/>
        <end position="669"/>
    </location>
</feature>
<keyword evidence="6 7" id="KW-0472">Membrane</keyword>
<dbReference type="OrthoDB" id="1666796at2759"/>
<protein>
    <recommendedName>
        <fullName evidence="7">Transmembrane 9 superfamily member</fullName>
    </recommendedName>
</protein>
<evidence type="ECO:0000256" key="7">
    <source>
        <dbReference type="RuleBase" id="RU363079"/>
    </source>
</evidence>
<evidence type="ECO:0000256" key="3">
    <source>
        <dbReference type="ARBA" id="ARBA00022692"/>
    </source>
</evidence>
<dbReference type="Pfam" id="PF02990">
    <property type="entry name" value="EMP70"/>
    <property type="match status" value="1"/>
</dbReference>
<feature type="transmembrane region" description="Helical" evidence="7">
    <location>
        <begin position="603"/>
        <end position="625"/>
    </location>
</feature>
<feature type="transmembrane region" description="Helical" evidence="7">
    <location>
        <begin position="436"/>
        <end position="455"/>
    </location>
</feature>
<evidence type="ECO:0000313" key="9">
    <source>
        <dbReference type="Proteomes" id="UP000095605"/>
    </source>
</evidence>
<dbReference type="PANTHER" id="PTHR10766">
    <property type="entry name" value="TRANSMEMBRANE 9 SUPERFAMILY PROTEIN"/>
    <property type="match status" value="1"/>
</dbReference>
<evidence type="ECO:0000256" key="1">
    <source>
        <dbReference type="ARBA" id="ARBA00004141"/>
    </source>
</evidence>